<evidence type="ECO:0000313" key="3">
    <source>
        <dbReference type="Proteomes" id="UP000271974"/>
    </source>
</evidence>
<proteinExistence type="predicted"/>
<dbReference type="Proteomes" id="UP000271974">
    <property type="component" value="Unassembled WGS sequence"/>
</dbReference>
<organism evidence="2 3">
    <name type="scientific">Elysia chlorotica</name>
    <name type="common">Eastern emerald elysia</name>
    <name type="synonym">Sea slug</name>
    <dbReference type="NCBI Taxonomy" id="188477"/>
    <lineage>
        <taxon>Eukaryota</taxon>
        <taxon>Metazoa</taxon>
        <taxon>Spiralia</taxon>
        <taxon>Lophotrochozoa</taxon>
        <taxon>Mollusca</taxon>
        <taxon>Gastropoda</taxon>
        <taxon>Heterobranchia</taxon>
        <taxon>Euthyneura</taxon>
        <taxon>Panpulmonata</taxon>
        <taxon>Sacoglossa</taxon>
        <taxon>Placobranchoidea</taxon>
        <taxon>Plakobranchidae</taxon>
        <taxon>Elysia</taxon>
    </lineage>
</organism>
<reference evidence="2 3" key="1">
    <citation type="submission" date="2019-01" db="EMBL/GenBank/DDBJ databases">
        <title>A draft genome assembly of the solar-powered sea slug Elysia chlorotica.</title>
        <authorList>
            <person name="Cai H."/>
            <person name="Li Q."/>
            <person name="Fang X."/>
            <person name="Li J."/>
            <person name="Curtis N.E."/>
            <person name="Altenburger A."/>
            <person name="Shibata T."/>
            <person name="Feng M."/>
            <person name="Maeda T."/>
            <person name="Schwartz J.A."/>
            <person name="Shigenobu S."/>
            <person name="Lundholm N."/>
            <person name="Nishiyama T."/>
            <person name="Yang H."/>
            <person name="Hasebe M."/>
            <person name="Li S."/>
            <person name="Pierce S.K."/>
            <person name="Wang J."/>
        </authorList>
    </citation>
    <scope>NUCLEOTIDE SEQUENCE [LARGE SCALE GENOMIC DNA]</scope>
    <source>
        <strain evidence="2">EC2010</strain>
        <tissue evidence="2">Whole organism of an adult</tissue>
    </source>
</reference>
<accession>A0A3S1BEP4</accession>
<comment type="caution">
    <text evidence="2">The sequence shown here is derived from an EMBL/GenBank/DDBJ whole genome shotgun (WGS) entry which is preliminary data.</text>
</comment>
<protein>
    <submittedName>
        <fullName evidence="2">Uncharacterized protein</fullName>
    </submittedName>
</protein>
<keyword evidence="3" id="KW-1185">Reference proteome</keyword>
<feature type="signal peptide" evidence="1">
    <location>
        <begin position="1"/>
        <end position="22"/>
    </location>
</feature>
<name>A0A3S1BEP4_ELYCH</name>
<keyword evidence="1" id="KW-0732">Signal</keyword>
<evidence type="ECO:0000256" key="1">
    <source>
        <dbReference type="SAM" id="SignalP"/>
    </source>
</evidence>
<dbReference type="EMBL" id="RQTK01000473">
    <property type="protein sequence ID" value="RUS79062.1"/>
    <property type="molecule type" value="Genomic_DNA"/>
</dbReference>
<sequence>MRIPTCVLLSCLACLGLDVAQGADIVLCQQACGTPPEKTSESTLLLQHLCGCIKDATSDPFAFLDKTTPTDATTSPPPTTTKAPTLRYKITTTTAEPVTSICDYLCAHQMGGDACRCSNPSLPGK</sequence>
<dbReference type="AlphaFoldDB" id="A0A3S1BEP4"/>
<evidence type="ECO:0000313" key="2">
    <source>
        <dbReference type="EMBL" id="RUS79062.1"/>
    </source>
</evidence>
<feature type="chain" id="PRO_5018586022" evidence="1">
    <location>
        <begin position="23"/>
        <end position="125"/>
    </location>
</feature>
<dbReference type="OrthoDB" id="6147660at2759"/>
<gene>
    <name evidence="2" type="ORF">EGW08_013167</name>
</gene>